<name>A0A2P4S4N9_BAMTH</name>
<proteinExistence type="predicted"/>
<dbReference type="EMBL" id="PPHD01109502">
    <property type="protein sequence ID" value="POI19095.1"/>
    <property type="molecule type" value="Genomic_DNA"/>
</dbReference>
<reference evidence="1 2" key="1">
    <citation type="submission" date="2018-01" db="EMBL/GenBank/DDBJ databases">
        <title>Comparison of the Chinese Bamboo Partridge and Red Junglefowl genome sequences highlights the importance of demography in genome evolution.</title>
        <authorList>
            <person name="Tiley G.P."/>
            <person name="Kimball R.T."/>
            <person name="Braun E.L."/>
            <person name="Burleigh J.G."/>
        </authorList>
    </citation>
    <scope>NUCLEOTIDE SEQUENCE [LARGE SCALE GENOMIC DNA]</scope>
    <source>
        <strain evidence="1">RTK389</strain>
        <tissue evidence="1">Blood</tissue>
    </source>
</reference>
<dbReference type="AlphaFoldDB" id="A0A2P4S4N9"/>
<keyword evidence="2" id="KW-1185">Reference proteome</keyword>
<comment type="caution">
    <text evidence="1">The sequence shown here is derived from an EMBL/GenBank/DDBJ whole genome shotgun (WGS) entry which is preliminary data.</text>
</comment>
<gene>
    <name evidence="1" type="ORF">CIB84_017161</name>
</gene>
<protein>
    <submittedName>
        <fullName evidence="1">Uncharacterized protein</fullName>
    </submittedName>
</protein>
<evidence type="ECO:0000313" key="1">
    <source>
        <dbReference type="EMBL" id="POI19095.1"/>
    </source>
</evidence>
<dbReference type="Proteomes" id="UP000237246">
    <property type="component" value="Unassembled WGS sequence"/>
</dbReference>
<organism evidence="1 2">
    <name type="scientific">Bambusicola thoracicus</name>
    <name type="common">Chinese bamboo-partridge</name>
    <name type="synonym">Perdix thoracica</name>
    <dbReference type="NCBI Taxonomy" id="9083"/>
    <lineage>
        <taxon>Eukaryota</taxon>
        <taxon>Metazoa</taxon>
        <taxon>Chordata</taxon>
        <taxon>Craniata</taxon>
        <taxon>Vertebrata</taxon>
        <taxon>Euteleostomi</taxon>
        <taxon>Archelosauria</taxon>
        <taxon>Archosauria</taxon>
        <taxon>Dinosauria</taxon>
        <taxon>Saurischia</taxon>
        <taxon>Theropoda</taxon>
        <taxon>Coelurosauria</taxon>
        <taxon>Aves</taxon>
        <taxon>Neognathae</taxon>
        <taxon>Galloanserae</taxon>
        <taxon>Galliformes</taxon>
        <taxon>Phasianidae</taxon>
        <taxon>Perdicinae</taxon>
        <taxon>Bambusicola</taxon>
    </lineage>
</organism>
<evidence type="ECO:0000313" key="2">
    <source>
        <dbReference type="Proteomes" id="UP000237246"/>
    </source>
</evidence>
<feature type="non-terminal residue" evidence="1">
    <location>
        <position position="1"/>
    </location>
</feature>
<accession>A0A2P4S4N9</accession>
<sequence length="96" mass="10192">VGPIACGSCSHSSAEGGGGGCPQLHHLSASSSVPLACHPSSPQHLQDDHIIHNYTLEEFLLRSRWVQSGVAEEPARVWNTESFIQADTSPSSSWVA</sequence>